<dbReference type="AlphaFoldDB" id="A0A2Z4Y2Z5"/>
<dbReference type="EMBL" id="CP030759">
    <property type="protein sequence ID" value="AXA35454.1"/>
    <property type="molecule type" value="Genomic_DNA"/>
</dbReference>
<proteinExistence type="predicted"/>
<evidence type="ECO:0000313" key="3">
    <source>
        <dbReference type="Proteomes" id="UP000262583"/>
    </source>
</evidence>
<dbReference type="Pfam" id="PF01592">
    <property type="entry name" value="NifU_N"/>
    <property type="match status" value="1"/>
</dbReference>
<dbReference type="Proteomes" id="UP000262583">
    <property type="component" value="Chromosome"/>
</dbReference>
<dbReference type="GO" id="GO:0005506">
    <property type="term" value="F:iron ion binding"/>
    <property type="evidence" value="ECO:0007669"/>
    <property type="project" value="InterPro"/>
</dbReference>
<protein>
    <submittedName>
        <fullName evidence="2">Iron-sulfur cluster assembly scaffold protein NifU</fullName>
    </submittedName>
</protein>
<dbReference type="PANTHER" id="PTHR10093">
    <property type="entry name" value="IRON-SULFUR CLUSTER ASSEMBLY ENZYME NIFU HOMOLOG"/>
    <property type="match status" value="1"/>
</dbReference>
<dbReference type="Gene3D" id="3.90.1010.10">
    <property type="match status" value="1"/>
</dbReference>
<dbReference type="SUPFAM" id="SSF82649">
    <property type="entry name" value="SufE/NifU"/>
    <property type="match status" value="1"/>
</dbReference>
<evidence type="ECO:0000259" key="1">
    <source>
        <dbReference type="Pfam" id="PF01592"/>
    </source>
</evidence>
<feature type="domain" description="NIF system FeS cluster assembly NifU N-terminal" evidence="1">
    <location>
        <begin position="3"/>
        <end position="117"/>
    </location>
</feature>
<accession>A0A2Z4Y2Z5</accession>
<evidence type="ECO:0000313" key="2">
    <source>
        <dbReference type="EMBL" id="AXA35454.1"/>
    </source>
</evidence>
<name>A0A2Z4Y2Z5_SUMC1</name>
<dbReference type="KEGG" id="schv:BRCON_0677"/>
<reference evidence="2 3" key="1">
    <citation type="submission" date="2018-05" db="EMBL/GenBank/DDBJ databases">
        <title>A metagenomic window into the 2 km-deep terrestrial subsurface aquifer revealed taxonomically and functionally diverse microbial community comprising novel uncultured bacterial lineages.</title>
        <authorList>
            <person name="Kadnikov V.V."/>
            <person name="Mardanov A.V."/>
            <person name="Beletsky A.V."/>
            <person name="Banks D."/>
            <person name="Pimenov N.V."/>
            <person name="Frank Y.A."/>
            <person name="Karnachuk O.V."/>
            <person name="Ravin N.V."/>
        </authorList>
    </citation>
    <scope>NUCLEOTIDE SEQUENCE [LARGE SCALE GENOMIC DNA]</scope>
    <source>
        <strain evidence="2">BY</strain>
    </source>
</reference>
<dbReference type="GO" id="GO:0016226">
    <property type="term" value="P:iron-sulfur cluster assembly"/>
    <property type="evidence" value="ECO:0007669"/>
    <property type="project" value="InterPro"/>
</dbReference>
<gene>
    <name evidence="2" type="ORF">BRCON_0677</name>
</gene>
<sequence>MKYSETIQAHFESPKNVGSLPDATVIGFAENSSCLDQLTLFLKVENSRVTVAKYQVEGCVPSIALGSILTEYIVGRTTDELQKLTAEDLEQLAGGLPATKKHAALLAVEALQNGLEKLARVAQ</sequence>
<organism evidence="2 3">
    <name type="scientific">Sumerlaea chitinivorans</name>
    <dbReference type="NCBI Taxonomy" id="2250252"/>
    <lineage>
        <taxon>Bacteria</taxon>
        <taxon>Candidatus Sumerlaeota</taxon>
        <taxon>Candidatus Sumerlaeia</taxon>
        <taxon>Candidatus Sumerlaeales</taxon>
        <taxon>Candidatus Sumerlaeaceae</taxon>
        <taxon>Candidatus Sumerlaea</taxon>
    </lineage>
</organism>
<dbReference type="GO" id="GO:0051536">
    <property type="term" value="F:iron-sulfur cluster binding"/>
    <property type="evidence" value="ECO:0007669"/>
    <property type="project" value="InterPro"/>
</dbReference>
<dbReference type="InterPro" id="IPR002871">
    <property type="entry name" value="NIF_FeS_clus_asmbl_NifU_N"/>
</dbReference>